<dbReference type="EMBL" id="CAJNOK010018914">
    <property type="protein sequence ID" value="CAF1290680.1"/>
    <property type="molecule type" value="Genomic_DNA"/>
</dbReference>
<feature type="chain" id="PRO_5036225425" description="Granulins domain-containing protein" evidence="1">
    <location>
        <begin position="27"/>
        <end position="95"/>
    </location>
</feature>
<dbReference type="OrthoDB" id="5358959at2759"/>
<keyword evidence="1" id="KW-0732">Signal</keyword>
<dbReference type="Proteomes" id="UP000682733">
    <property type="component" value="Unassembled WGS sequence"/>
</dbReference>
<dbReference type="AlphaFoldDB" id="A0A814NN53"/>
<comment type="caution">
    <text evidence="2">The sequence shown here is derived from an EMBL/GenBank/DDBJ whole genome shotgun (WGS) entry which is preliminary data.</text>
</comment>
<evidence type="ECO:0000313" key="3">
    <source>
        <dbReference type="EMBL" id="CAF1290680.1"/>
    </source>
</evidence>
<dbReference type="Proteomes" id="UP000663829">
    <property type="component" value="Unassembled WGS sequence"/>
</dbReference>
<feature type="signal peptide" evidence="1">
    <location>
        <begin position="1"/>
        <end position="26"/>
    </location>
</feature>
<accession>A0A814NN53</accession>
<keyword evidence="6" id="KW-1185">Reference proteome</keyword>
<dbReference type="EMBL" id="CAJOBA010040487">
    <property type="protein sequence ID" value="CAF4095548.1"/>
    <property type="molecule type" value="Genomic_DNA"/>
</dbReference>
<dbReference type="EMBL" id="CAJNOQ010005361">
    <property type="protein sequence ID" value="CAF1096048.1"/>
    <property type="molecule type" value="Genomic_DNA"/>
</dbReference>
<evidence type="ECO:0000256" key="1">
    <source>
        <dbReference type="SAM" id="SignalP"/>
    </source>
</evidence>
<dbReference type="Proteomes" id="UP000677228">
    <property type="component" value="Unassembled WGS sequence"/>
</dbReference>
<protein>
    <recommendedName>
        <fullName evidence="7">Granulins domain-containing protein</fullName>
    </recommendedName>
</protein>
<reference evidence="2" key="1">
    <citation type="submission" date="2021-02" db="EMBL/GenBank/DDBJ databases">
        <authorList>
            <person name="Nowell W R."/>
        </authorList>
    </citation>
    <scope>NUCLEOTIDE SEQUENCE</scope>
</reference>
<proteinExistence type="predicted"/>
<sequence length="95" mass="9891">MAKQSILLLSSAMVVLLLISIDLTSAACPSGYGVCSNYATKCCPNGQVCVSSEYCCPTGGWYLCQTNRCCPPNYVGKLLSSAGGKDLSLLASVQV</sequence>
<dbReference type="EMBL" id="CAJOBC010005362">
    <property type="protein sequence ID" value="CAF3861426.1"/>
    <property type="molecule type" value="Genomic_DNA"/>
</dbReference>
<evidence type="ECO:0000313" key="5">
    <source>
        <dbReference type="EMBL" id="CAF4095548.1"/>
    </source>
</evidence>
<evidence type="ECO:0000313" key="6">
    <source>
        <dbReference type="Proteomes" id="UP000663829"/>
    </source>
</evidence>
<evidence type="ECO:0008006" key="7">
    <source>
        <dbReference type="Google" id="ProtNLM"/>
    </source>
</evidence>
<evidence type="ECO:0000313" key="4">
    <source>
        <dbReference type="EMBL" id="CAF3861426.1"/>
    </source>
</evidence>
<name>A0A814NN53_9BILA</name>
<evidence type="ECO:0000313" key="2">
    <source>
        <dbReference type="EMBL" id="CAF1096048.1"/>
    </source>
</evidence>
<dbReference type="Proteomes" id="UP000681722">
    <property type="component" value="Unassembled WGS sequence"/>
</dbReference>
<organism evidence="2 6">
    <name type="scientific">Didymodactylos carnosus</name>
    <dbReference type="NCBI Taxonomy" id="1234261"/>
    <lineage>
        <taxon>Eukaryota</taxon>
        <taxon>Metazoa</taxon>
        <taxon>Spiralia</taxon>
        <taxon>Gnathifera</taxon>
        <taxon>Rotifera</taxon>
        <taxon>Eurotatoria</taxon>
        <taxon>Bdelloidea</taxon>
        <taxon>Philodinida</taxon>
        <taxon>Philodinidae</taxon>
        <taxon>Didymodactylos</taxon>
    </lineage>
</organism>
<gene>
    <name evidence="2" type="ORF">GPM918_LOCUS18510</name>
    <name evidence="3" type="ORF">OVA965_LOCUS28079</name>
    <name evidence="4" type="ORF">SRO942_LOCUS18510</name>
    <name evidence="5" type="ORF">TMI583_LOCUS28830</name>
</gene>